<dbReference type="EMBL" id="BNJK01000002">
    <property type="protein sequence ID" value="GHO99159.1"/>
    <property type="molecule type" value="Genomic_DNA"/>
</dbReference>
<feature type="transmembrane region" description="Helical" evidence="1">
    <location>
        <begin position="51"/>
        <end position="70"/>
    </location>
</feature>
<accession>A0A8J3N5J9</accession>
<comment type="caution">
    <text evidence="2">The sequence shown here is derived from an EMBL/GenBank/DDBJ whole genome shotgun (WGS) entry which is preliminary data.</text>
</comment>
<evidence type="ECO:0000256" key="1">
    <source>
        <dbReference type="SAM" id="Phobius"/>
    </source>
</evidence>
<evidence type="ECO:0000313" key="3">
    <source>
        <dbReference type="Proteomes" id="UP000597444"/>
    </source>
</evidence>
<proteinExistence type="predicted"/>
<keyword evidence="3" id="KW-1185">Reference proteome</keyword>
<name>A0A8J3N5J9_9CHLR</name>
<feature type="transmembrane region" description="Helical" evidence="1">
    <location>
        <begin position="9"/>
        <end position="31"/>
    </location>
</feature>
<keyword evidence="1" id="KW-0812">Transmembrane</keyword>
<reference evidence="2" key="1">
    <citation type="submission" date="2020-10" db="EMBL/GenBank/DDBJ databases">
        <title>Taxonomic study of unclassified bacteria belonging to the class Ktedonobacteria.</title>
        <authorList>
            <person name="Yabe S."/>
            <person name="Wang C.M."/>
            <person name="Zheng Y."/>
            <person name="Sakai Y."/>
            <person name="Cavaletti L."/>
            <person name="Monciardini P."/>
            <person name="Donadio S."/>
        </authorList>
    </citation>
    <scope>NUCLEOTIDE SEQUENCE</scope>
    <source>
        <strain evidence="2">ID150040</strain>
    </source>
</reference>
<keyword evidence="1" id="KW-1133">Transmembrane helix</keyword>
<organism evidence="2 3">
    <name type="scientific">Reticulibacter mediterranei</name>
    <dbReference type="NCBI Taxonomy" id="2778369"/>
    <lineage>
        <taxon>Bacteria</taxon>
        <taxon>Bacillati</taxon>
        <taxon>Chloroflexota</taxon>
        <taxon>Ktedonobacteria</taxon>
        <taxon>Ktedonobacterales</taxon>
        <taxon>Reticulibacteraceae</taxon>
        <taxon>Reticulibacter</taxon>
    </lineage>
</organism>
<feature type="transmembrane region" description="Helical" evidence="1">
    <location>
        <begin position="127"/>
        <end position="150"/>
    </location>
</feature>
<feature type="transmembrane region" description="Helical" evidence="1">
    <location>
        <begin position="162"/>
        <end position="182"/>
    </location>
</feature>
<feature type="transmembrane region" description="Helical" evidence="1">
    <location>
        <begin position="77"/>
        <end position="95"/>
    </location>
</feature>
<protein>
    <recommendedName>
        <fullName evidence="4">DUF4386 domain-containing protein</fullName>
    </recommendedName>
</protein>
<evidence type="ECO:0008006" key="4">
    <source>
        <dbReference type="Google" id="ProtNLM"/>
    </source>
</evidence>
<gene>
    <name evidence="2" type="ORF">KSF_092070</name>
</gene>
<keyword evidence="1" id="KW-0472">Membrane</keyword>
<dbReference type="AlphaFoldDB" id="A0A8J3N5J9"/>
<feature type="transmembrane region" description="Helical" evidence="1">
    <location>
        <begin position="188"/>
        <end position="210"/>
    </location>
</feature>
<evidence type="ECO:0000313" key="2">
    <source>
        <dbReference type="EMBL" id="GHO99159.1"/>
    </source>
</evidence>
<sequence length="240" mass="26863">MPRLFLERTLLFSFCIHGIAMLTMVFFLLAGLPGGPNDGAARMAYVAHMPWLWRLGWFTWQLTALSDLLISLALLRIRWRLMALLNVLLVVAGMIPDQMGQVLWMTQGVALAQYGTLTLYNQFEATVFLWIGVFGGGFYTLAAVGWTWCFATEKAWRWSRNLTIYSLLLWSLFAFLSVNPLLPSFLQLSSLWIAAGNALGFILLLTWLALAAETVMRAARPDQEVGRYAPGIIPAPISSV</sequence>
<dbReference type="Proteomes" id="UP000597444">
    <property type="component" value="Unassembled WGS sequence"/>
</dbReference>